<feature type="transmembrane region" description="Helical" evidence="5">
    <location>
        <begin position="137"/>
        <end position="160"/>
    </location>
</feature>
<dbReference type="OrthoDB" id="9787346at2"/>
<feature type="transmembrane region" description="Helical" evidence="5">
    <location>
        <begin position="231"/>
        <end position="249"/>
    </location>
</feature>
<keyword evidence="4 5" id="KW-0472">Membrane</keyword>
<dbReference type="PANTHER" id="PTHR11040:SF70">
    <property type="entry name" value="OS05G0316100 PROTEIN"/>
    <property type="match status" value="1"/>
</dbReference>
<evidence type="ECO:0000256" key="2">
    <source>
        <dbReference type="ARBA" id="ARBA00022692"/>
    </source>
</evidence>
<evidence type="ECO:0000256" key="5">
    <source>
        <dbReference type="SAM" id="Phobius"/>
    </source>
</evidence>
<feature type="transmembrane region" description="Helical" evidence="5">
    <location>
        <begin position="198"/>
        <end position="219"/>
    </location>
</feature>
<feature type="transmembrane region" description="Helical" evidence="5">
    <location>
        <begin position="12"/>
        <end position="33"/>
    </location>
</feature>
<keyword evidence="3 5" id="KW-1133">Transmembrane helix</keyword>
<keyword evidence="7" id="KW-1185">Reference proteome</keyword>
<keyword evidence="2 5" id="KW-0812">Transmembrane</keyword>
<dbReference type="EMBL" id="VNHY01000004">
    <property type="protein sequence ID" value="TYP91964.1"/>
    <property type="molecule type" value="Genomic_DNA"/>
</dbReference>
<proteinExistence type="predicted"/>
<comment type="subcellular location">
    <subcellularLocation>
        <location evidence="1">Membrane</location>
        <topology evidence="1">Multi-pass membrane protein</topology>
    </subcellularLocation>
</comment>
<reference evidence="6 7" key="1">
    <citation type="submission" date="2019-07" db="EMBL/GenBank/DDBJ databases">
        <title>Genomic Encyclopedia of Archaeal and Bacterial Type Strains, Phase II (KMG-II): from individual species to whole genera.</title>
        <authorList>
            <person name="Goeker M."/>
        </authorList>
    </citation>
    <scope>NUCLEOTIDE SEQUENCE [LARGE SCALE GENOMIC DNA]</scope>
    <source>
        <strain evidence="6 7">DSM 21935</strain>
    </source>
</reference>
<dbReference type="Pfam" id="PF02535">
    <property type="entry name" value="Zip"/>
    <property type="match status" value="1"/>
</dbReference>
<evidence type="ECO:0000256" key="4">
    <source>
        <dbReference type="ARBA" id="ARBA00023136"/>
    </source>
</evidence>
<evidence type="ECO:0000256" key="3">
    <source>
        <dbReference type="ARBA" id="ARBA00022989"/>
    </source>
</evidence>
<dbReference type="PANTHER" id="PTHR11040">
    <property type="entry name" value="ZINC/IRON TRANSPORTER"/>
    <property type="match status" value="1"/>
</dbReference>
<dbReference type="RefSeq" id="WP_148899540.1">
    <property type="nucleotide sequence ID" value="NZ_VNHY01000004.1"/>
</dbReference>
<sequence length="250" mass="26889">MSELLQNPAVQVFLYALITAIATGLGALPFFFIKNLTRSWLGISNAIASGLMLAASFGLIYEGLNHDLWFTFWGILIGLGFIVLSQKVLDQYDGDFSIKNINKADSAKMLLIVGIMTLHSFTEGVSVGVSFSGGIDLGLFITTAIAVHNIPEGLAISLVLIPRGTSVARAGWWSIFSSLPQPLMAVPAFLFVEIFRTYLPMGLGFAGGAMIWMVFAELIPDAIEETNTSTVATTTTIAITLMIVFQTLIG</sequence>
<name>A0A5D3YHY9_9BACT</name>
<dbReference type="GO" id="GO:0016020">
    <property type="term" value="C:membrane"/>
    <property type="evidence" value="ECO:0007669"/>
    <property type="project" value="UniProtKB-SubCell"/>
</dbReference>
<feature type="transmembrane region" description="Helical" evidence="5">
    <location>
        <begin position="68"/>
        <end position="89"/>
    </location>
</feature>
<feature type="transmembrane region" description="Helical" evidence="5">
    <location>
        <begin position="110"/>
        <end position="131"/>
    </location>
</feature>
<comment type="caution">
    <text evidence="6">The sequence shown here is derived from an EMBL/GenBank/DDBJ whole genome shotgun (WGS) entry which is preliminary data.</text>
</comment>
<evidence type="ECO:0000313" key="6">
    <source>
        <dbReference type="EMBL" id="TYP91964.1"/>
    </source>
</evidence>
<dbReference type="AlphaFoldDB" id="A0A5D3YHY9"/>
<dbReference type="Proteomes" id="UP000324595">
    <property type="component" value="Unassembled WGS sequence"/>
</dbReference>
<feature type="transmembrane region" description="Helical" evidence="5">
    <location>
        <begin position="40"/>
        <end position="62"/>
    </location>
</feature>
<evidence type="ECO:0000313" key="7">
    <source>
        <dbReference type="Proteomes" id="UP000324595"/>
    </source>
</evidence>
<evidence type="ECO:0000256" key="1">
    <source>
        <dbReference type="ARBA" id="ARBA00004141"/>
    </source>
</evidence>
<dbReference type="InterPro" id="IPR003689">
    <property type="entry name" value="ZIP"/>
</dbReference>
<gene>
    <name evidence="6" type="ORF">LX73_2207</name>
</gene>
<organism evidence="6 7">
    <name type="scientific">Fodinibius salinus</name>
    <dbReference type="NCBI Taxonomy" id="860790"/>
    <lineage>
        <taxon>Bacteria</taxon>
        <taxon>Pseudomonadati</taxon>
        <taxon>Balneolota</taxon>
        <taxon>Balneolia</taxon>
        <taxon>Balneolales</taxon>
        <taxon>Balneolaceae</taxon>
        <taxon>Fodinibius</taxon>
    </lineage>
</organism>
<protein>
    <submittedName>
        <fullName evidence="6">Zinc transporter ZupT</fullName>
    </submittedName>
</protein>
<accession>A0A5D3YHY9</accession>
<dbReference type="GO" id="GO:0005385">
    <property type="term" value="F:zinc ion transmembrane transporter activity"/>
    <property type="evidence" value="ECO:0007669"/>
    <property type="project" value="TreeGrafter"/>
</dbReference>